<evidence type="ECO:0000256" key="1">
    <source>
        <dbReference type="SAM" id="Phobius"/>
    </source>
</evidence>
<dbReference type="AlphaFoldDB" id="A0A1V4KA54"/>
<keyword evidence="1" id="KW-0812">Transmembrane</keyword>
<proteinExistence type="predicted"/>
<dbReference type="Proteomes" id="UP000190648">
    <property type="component" value="Unassembled WGS sequence"/>
</dbReference>
<gene>
    <name evidence="2" type="ORF">AV530_009820</name>
</gene>
<feature type="transmembrane region" description="Helical" evidence="1">
    <location>
        <begin position="14"/>
        <end position="35"/>
    </location>
</feature>
<dbReference type="OrthoDB" id="8954674at2759"/>
<comment type="caution">
    <text evidence="2">The sequence shown here is derived from an EMBL/GenBank/DDBJ whole genome shotgun (WGS) entry which is preliminary data.</text>
</comment>
<keyword evidence="1" id="KW-0472">Membrane</keyword>
<protein>
    <submittedName>
        <fullName evidence="2">Uncharacterized protein</fullName>
    </submittedName>
</protein>
<name>A0A1V4KA54_PATFA</name>
<keyword evidence="1" id="KW-1133">Transmembrane helix</keyword>
<dbReference type="EMBL" id="LSYS01003973">
    <property type="protein sequence ID" value="OPJ81352.1"/>
    <property type="molecule type" value="Genomic_DNA"/>
</dbReference>
<keyword evidence="3" id="KW-1185">Reference proteome</keyword>
<reference evidence="2 3" key="1">
    <citation type="submission" date="2016-02" db="EMBL/GenBank/DDBJ databases">
        <title>Band-tailed pigeon sequencing and assembly.</title>
        <authorList>
            <person name="Soares A.E."/>
            <person name="Novak B.J."/>
            <person name="Rice E.S."/>
            <person name="O'Connell B."/>
            <person name="Chang D."/>
            <person name="Weber S."/>
            <person name="Shapiro B."/>
        </authorList>
    </citation>
    <scope>NUCLEOTIDE SEQUENCE [LARGE SCALE GENOMIC DNA]</scope>
    <source>
        <strain evidence="2">BTP2013</strain>
        <tissue evidence="2">Blood</tissue>
    </source>
</reference>
<dbReference type="STRING" id="372326.A0A1V4KA54"/>
<organism evidence="2 3">
    <name type="scientific">Patagioenas fasciata monilis</name>
    <dbReference type="NCBI Taxonomy" id="372326"/>
    <lineage>
        <taxon>Eukaryota</taxon>
        <taxon>Metazoa</taxon>
        <taxon>Chordata</taxon>
        <taxon>Craniata</taxon>
        <taxon>Vertebrata</taxon>
        <taxon>Euteleostomi</taxon>
        <taxon>Archelosauria</taxon>
        <taxon>Archosauria</taxon>
        <taxon>Dinosauria</taxon>
        <taxon>Saurischia</taxon>
        <taxon>Theropoda</taxon>
        <taxon>Coelurosauria</taxon>
        <taxon>Aves</taxon>
        <taxon>Neognathae</taxon>
        <taxon>Neoaves</taxon>
        <taxon>Columbimorphae</taxon>
        <taxon>Columbiformes</taxon>
        <taxon>Columbidae</taxon>
        <taxon>Patagioenas</taxon>
    </lineage>
</organism>
<evidence type="ECO:0000313" key="3">
    <source>
        <dbReference type="Proteomes" id="UP000190648"/>
    </source>
</evidence>
<sequence>MGNLVRQDSLTPEAVGFLSAAGVFIILPAVLFHFINKKLCFEKRGGPPCVEQQGRQKHYRETSRDHESLGLLTAVTRMRALQKSSLNYK</sequence>
<accession>A0A1V4KA54</accession>
<evidence type="ECO:0000313" key="2">
    <source>
        <dbReference type="EMBL" id="OPJ81352.1"/>
    </source>
</evidence>